<dbReference type="EMBL" id="GG662272">
    <property type="protein sequence ID" value="EAR82598.2"/>
    <property type="molecule type" value="Genomic_DNA"/>
</dbReference>
<feature type="binding site" evidence="5">
    <location>
        <position position="124"/>
    </location>
    <ligand>
        <name>substrate</name>
    </ligand>
</feature>
<dbReference type="OrthoDB" id="271910at2759"/>
<evidence type="ECO:0000256" key="5">
    <source>
        <dbReference type="PIRSR" id="PIRSR001430-2"/>
    </source>
</evidence>
<dbReference type="GO" id="GO:0031119">
    <property type="term" value="P:tRNA pseudouridine synthesis"/>
    <property type="evidence" value="ECO:0007669"/>
    <property type="project" value="TreeGrafter"/>
</dbReference>
<dbReference type="GeneID" id="7842291"/>
<feature type="domain" description="Pseudouridine synthase I TruA alpha/beta" evidence="7">
    <location>
        <begin position="161"/>
        <end position="280"/>
    </location>
</feature>
<dbReference type="GO" id="GO:0160147">
    <property type="term" value="F:tRNA pseudouridine(38-40) synthase activity"/>
    <property type="evidence" value="ECO:0007669"/>
    <property type="project" value="UniProtKB-EC"/>
</dbReference>
<dbReference type="InterPro" id="IPR020103">
    <property type="entry name" value="PsdUridine_synth_cat_dom_sf"/>
</dbReference>
<evidence type="ECO:0000256" key="6">
    <source>
        <dbReference type="RuleBase" id="RU003792"/>
    </source>
</evidence>
<dbReference type="KEGG" id="tet:TTHERM_01107460"/>
<dbReference type="STRING" id="312017.Q22BB0"/>
<dbReference type="PANTHER" id="PTHR11142">
    <property type="entry name" value="PSEUDOURIDYLATE SYNTHASE"/>
    <property type="match status" value="1"/>
</dbReference>
<dbReference type="InterPro" id="IPR020094">
    <property type="entry name" value="TruA/RsuA/RluB/E/F_N"/>
</dbReference>
<evidence type="ECO:0000256" key="2">
    <source>
        <dbReference type="ARBA" id="ARBA00022694"/>
    </source>
</evidence>
<dbReference type="Proteomes" id="UP000009168">
    <property type="component" value="Unassembled WGS sequence"/>
</dbReference>
<dbReference type="GO" id="GO:0003723">
    <property type="term" value="F:RNA binding"/>
    <property type="evidence" value="ECO:0007669"/>
    <property type="project" value="InterPro"/>
</dbReference>
<sequence>MKKIKYLAFFSYLGRNYHGFQYQILEGQRFKTIQDSIQQSLNNFAKQEVFIKSSSRTDVGVNARKHPVQFVLQRDSKKKIWDLLTVQRGVNFYLRDAGDQIAINEVYQVPMEFDVRNDCLQKEYVFYIDSQVGYNWENPLLFYKQSWCIPDQIDIDRLKQAFQKYLGRHNFYLFTSPEPFQTQFDLFEKELNSFEITHYPNEHFPKIQSIRISVKGKGFLKYQVRYMVGIAVLYAQKKIDENYLNYLLNPTGFIPQDERRNLIRLKAKPEGLFLYDVQYDQKFLHSQIQDDLIVNVPEKQIQDIDLLQQKT</sequence>
<dbReference type="InterPro" id="IPR020095">
    <property type="entry name" value="PsdUridine_synth_TruA_C"/>
</dbReference>
<dbReference type="InParanoid" id="Q22BB0"/>
<dbReference type="PIRSF" id="PIRSF001430">
    <property type="entry name" value="tRNA_psdUrid_synth"/>
    <property type="match status" value="1"/>
</dbReference>
<dbReference type="HAMAP" id="MF_00171">
    <property type="entry name" value="TruA"/>
    <property type="match status" value="1"/>
</dbReference>
<dbReference type="HOGENOM" id="CLU_938377_0_0_1"/>
<feature type="active site" description="Nucleophile" evidence="4">
    <location>
        <position position="58"/>
    </location>
</feature>
<organism evidence="8 9">
    <name type="scientific">Tetrahymena thermophila (strain SB210)</name>
    <dbReference type="NCBI Taxonomy" id="312017"/>
    <lineage>
        <taxon>Eukaryota</taxon>
        <taxon>Sar</taxon>
        <taxon>Alveolata</taxon>
        <taxon>Ciliophora</taxon>
        <taxon>Intramacronucleata</taxon>
        <taxon>Oligohymenophorea</taxon>
        <taxon>Hymenostomatida</taxon>
        <taxon>Tetrahymenina</taxon>
        <taxon>Tetrahymenidae</taxon>
        <taxon>Tetrahymena</taxon>
    </lineage>
</organism>
<reference evidence="9" key="1">
    <citation type="journal article" date="2006" name="PLoS Biol.">
        <title>Macronuclear genome sequence of the ciliate Tetrahymena thermophila, a model eukaryote.</title>
        <authorList>
            <person name="Eisen J.A."/>
            <person name="Coyne R.S."/>
            <person name="Wu M."/>
            <person name="Wu D."/>
            <person name="Thiagarajan M."/>
            <person name="Wortman J.R."/>
            <person name="Badger J.H."/>
            <person name="Ren Q."/>
            <person name="Amedeo P."/>
            <person name="Jones K.M."/>
            <person name="Tallon L.J."/>
            <person name="Delcher A.L."/>
            <person name="Salzberg S.L."/>
            <person name="Silva J.C."/>
            <person name="Haas B.J."/>
            <person name="Majoros W.H."/>
            <person name="Farzad M."/>
            <person name="Carlton J.M."/>
            <person name="Smith R.K. Jr."/>
            <person name="Garg J."/>
            <person name="Pearlman R.E."/>
            <person name="Karrer K.M."/>
            <person name="Sun L."/>
            <person name="Manning G."/>
            <person name="Elde N.C."/>
            <person name="Turkewitz A.P."/>
            <person name="Asai D.J."/>
            <person name="Wilkes D.E."/>
            <person name="Wang Y."/>
            <person name="Cai H."/>
            <person name="Collins K."/>
            <person name="Stewart B.A."/>
            <person name="Lee S.R."/>
            <person name="Wilamowska K."/>
            <person name="Weinberg Z."/>
            <person name="Ruzzo W.L."/>
            <person name="Wloga D."/>
            <person name="Gaertig J."/>
            <person name="Frankel J."/>
            <person name="Tsao C.-C."/>
            <person name="Gorovsky M.A."/>
            <person name="Keeling P.J."/>
            <person name="Waller R.F."/>
            <person name="Patron N.J."/>
            <person name="Cherry J.M."/>
            <person name="Stover N.A."/>
            <person name="Krieger C.J."/>
            <person name="del Toro C."/>
            <person name="Ryder H.F."/>
            <person name="Williamson S.C."/>
            <person name="Barbeau R.A."/>
            <person name="Hamilton E.P."/>
            <person name="Orias E."/>
        </authorList>
    </citation>
    <scope>NUCLEOTIDE SEQUENCE [LARGE SCALE GENOMIC DNA]</scope>
    <source>
        <strain evidence="9">SB210</strain>
    </source>
</reference>
<dbReference type="RefSeq" id="XP_001030261.2">
    <property type="nucleotide sequence ID" value="XM_001030261.2"/>
</dbReference>
<evidence type="ECO:0000259" key="7">
    <source>
        <dbReference type="Pfam" id="PF01416"/>
    </source>
</evidence>
<comment type="similarity">
    <text evidence="1 6">Belongs to the tRNA pseudouridine synthase TruA family.</text>
</comment>
<dbReference type="Pfam" id="PF01416">
    <property type="entry name" value="PseudoU_synth_1"/>
    <property type="match status" value="1"/>
</dbReference>
<comment type="catalytic activity">
    <reaction evidence="6">
        <text>uridine(38/39/40) in tRNA = pseudouridine(38/39/40) in tRNA</text>
        <dbReference type="Rhea" id="RHEA:22376"/>
        <dbReference type="Rhea" id="RHEA-COMP:10085"/>
        <dbReference type="Rhea" id="RHEA-COMP:10087"/>
        <dbReference type="ChEBI" id="CHEBI:65314"/>
        <dbReference type="ChEBI" id="CHEBI:65315"/>
        <dbReference type="EC" id="5.4.99.12"/>
    </reaction>
</comment>
<evidence type="ECO:0000256" key="1">
    <source>
        <dbReference type="ARBA" id="ARBA00009375"/>
    </source>
</evidence>
<evidence type="ECO:0000313" key="8">
    <source>
        <dbReference type="EMBL" id="EAR82598.2"/>
    </source>
</evidence>
<dbReference type="AlphaFoldDB" id="Q22BB0"/>
<evidence type="ECO:0000313" key="9">
    <source>
        <dbReference type="Proteomes" id="UP000009168"/>
    </source>
</evidence>
<proteinExistence type="inferred from homology"/>
<dbReference type="EC" id="5.4.99.12" evidence="6"/>
<keyword evidence="9" id="KW-1185">Reference proteome</keyword>
<dbReference type="InterPro" id="IPR001406">
    <property type="entry name" value="PsdUridine_synth_TruA"/>
</dbReference>
<evidence type="ECO:0000256" key="3">
    <source>
        <dbReference type="ARBA" id="ARBA00023235"/>
    </source>
</evidence>
<gene>
    <name evidence="8" type="ORF">TTHERM_01107460</name>
</gene>
<dbReference type="InterPro" id="IPR020097">
    <property type="entry name" value="PsdUridine_synth_TruA_a/b_dom"/>
</dbReference>
<dbReference type="Gene3D" id="3.30.70.660">
    <property type="entry name" value="Pseudouridine synthase I, catalytic domain, C-terminal subdomain"/>
    <property type="match status" value="1"/>
</dbReference>
<accession>Q22BB0</accession>
<keyword evidence="3 6" id="KW-0413">Isomerase</keyword>
<dbReference type="Gene3D" id="3.30.70.580">
    <property type="entry name" value="Pseudouridine synthase I, catalytic domain, N-terminal subdomain"/>
    <property type="match status" value="1"/>
</dbReference>
<evidence type="ECO:0000256" key="4">
    <source>
        <dbReference type="PIRSR" id="PIRSR001430-1"/>
    </source>
</evidence>
<keyword evidence="2 6" id="KW-0819">tRNA processing</keyword>
<dbReference type="PANTHER" id="PTHR11142:SF0">
    <property type="entry name" value="TRNA PSEUDOURIDINE SYNTHASE-LIKE 1"/>
    <property type="match status" value="1"/>
</dbReference>
<name>Q22BB0_TETTS</name>
<protein>
    <recommendedName>
        <fullName evidence="6">tRNA pseudouridine synthase</fullName>
        <ecNumber evidence="6">5.4.99.12</ecNumber>
    </recommendedName>
</protein>
<dbReference type="SUPFAM" id="SSF55120">
    <property type="entry name" value="Pseudouridine synthase"/>
    <property type="match status" value="1"/>
</dbReference>